<dbReference type="EMBL" id="JASBNA010000058">
    <property type="protein sequence ID" value="KAK7679543.1"/>
    <property type="molecule type" value="Genomic_DNA"/>
</dbReference>
<sequence>MTNSMMNDIFDISMAPNESMNFFQNETKDTHQDQKGNHLNEGDQMIENQEEQENQANEEDQLDDLFGDDSSDEDQSESAKPIEPQFDNNFEQQPSSQPIEVDEESKPIQTDKDSTKELDLFYETQQDETNKELEKDVEKEFKEPKPRPSTTVSNSTYIDIPKDQMTIAPLRYLKTQTPQVYDDPGAPLPIVPTPIIPSSAPQSSGTIPDQKNLFNDQKNLNFHNNHLGHFGTSWTPSGAPEIDNKSVFSPLLFNPIIKSNIDTKYGKGGKFYVDKELSAGSDSESKKRKLRATSVSGYEYPVKKEDRGHSFDILNERGLGIIRSENQDRGIVSNEDNENAIADDDDPSDQSDDEEEEEEEEESDEDEDINQNKIVDHSKEQNSPPLKLNTNNDQGSSNQGNNLDTTQKQVSQSTLTNSGGFFSPLGQAAKYNTGSKFDSPLGMNSSFVDNNQMVTGSPSSIFDNKQLQPPPSAPVFQDDFQGHESFSPDDDSKKDQSPSLFTNLVKSPPSKLQFKFLSNGGKESTSLAYNDDIFLHLAYERTVDKNWVSAAWSDPFGVTTHVKSWYCSPTNNKKHTKDIYEMGEVIDEIWNISNELFKTLNAEIIKKTSGLGGKKFLVLTRINNVIPDDELVHWKRLSMKYKDVSLIVLSVNRTPRVLFNVDFTSNRDVSPDDNDLVQDDASNASSNNNVGLSTAAATIAGSSNSTTGLNSSGNTVVGQAQPSSTSGLLTGLNQQQQGQQNSSSNIVSGGQKNAAPTGMGSATTPSAPGSAPDFFKNFNNFPPSSNSSPTTTGATMITSPSHNGGINFHSPQQFLNAPGNFLSPQDLVGTGASGTTNNVATNGHSTVGAGVDGANGPGIIFNESDVVLHDRNSDITAVIPRTALPSFTSPSKLGMKIGYLLKECGNDSEEVGDGGSVKKYLVYETTILSCSNFWKLDAIMKIMLEQYKKLISLNDILGLTEIQTSTSSTKLDVTTDNLDQQEVDHKDAVLLVPWHINAVGKSLDYLIHVSVEE</sequence>
<proteinExistence type="inferred from homology"/>
<feature type="compositionally biased region" description="Polar residues" evidence="9">
    <location>
        <begin position="403"/>
        <end position="418"/>
    </location>
</feature>
<feature type="compositionally biased region" description="Low complexity" evidence="9">
    <location>
        <begin position="726"/>
        <end position="751"/>
    </location>
</feature>
<protein>
    <recommendedName>
        <fullName evidence="8">Mediator of RNA polymerase II transcription subunit 13</fullName>
    </recommendedName>
    <alternativeName>
        <fullName evidence="8">Mediator complex subunit 13</fullName>
    </alternativeName>
</protein>
<evidence type="ECO:0000256" key="9">
    <source>
        <dbReference type="SAM" id="MobiDB-lite"/>
    </source>
</evidence>
<comment type="function">
    <text evidence="8">Component of the SRB8-11 complex. The SRB8-11 complex is a regulatory module of the Mediator complex which is itself involved in regulation of basal and activated RNA polymerase II-dependent transcription. The SRB8-11 complex may be involved in the transcriptional repression of a subset of genes regulated by Mediator. It may inhibit the association of the Mediator complex with RNA polymerase II to form the holoenzyme complex.</text>
</comment>
<feature type="region of interest" description="Disordered" evidence="9">
    <location>
        <begin position="704"/>
        <end position="821"/>
    </location>
</feature>
<evidence type="ECO:0000256" key="2">
    <source>
        <dbReference type="ARBA" id="ARBA00009354"/>
    </source>
</evidence>
<feature type="compositionally biased region" description="Polar residues" evidence="9">
    <location>
        <begin position="86"/>
        <end position="98"/>
    </location>
</feature>
<keyword evidence="7 8" id="KW-0539">Nucleus</keyword>
<keyword evidence="6 8" id="KW-0804">Transcription</keyword>
<evidence type="ECO:0000259" key="10">
    <source>
        <dbReference type="Pfam" id="PF06333"/>
    </source>
</evidence>
<dbReference type="Pfam" id="PF06333">
    <property type="entry name" value="Med13_C"/>
    <property type="match status" value="1"/>
</dbReference>
<keyword evidence="4 8" id="KW-0805">Transcription regulation</keyword>
<feature type="region of interest" description="Disordered" evidence="9">
    <location>
        <begin position="22"/>
        <end position="155"/>
    </location>
</feature>
<dbReference type="GO" id="GO:0016592">
    <property type="term" value="C:mediator complex"/>
    <property type="evidence" value="ECO:0007669"/>
    <property type="project" value="InterPro"/>
</dbReference>
<feature type="compositionally biased region" description="Low complexity" evidence="9">
    <location>
        <begin position="704"/>
        <end position="715"/>
    </location>
</feature>
<dbReference type="AlphaFoldDB" id="A0AAW0FF62"/>
<reference evidence="11 12" key="1">
    <citation type="submission" date="2022-09" db="EMBL/GenBank/DDBJ databases">
        <authorList>
            <person name="Palmer J.M."/>
        </authorList>
    </citation>
    <scope>NUCLEOTIDE SEQUENCE [LARGE SCALE GENOMIC DNA]</scope>
    <source>
        <strain evidence="11 12">DSM 7382</strain>
    </source>
</reference>
<evidence type="ECO:0000256" key="7">
    <source>
        <dbReference type="ARBA" id="ARBA00023242"/>
    </source>
</evidence>
<feature type="compositionally biased region" description="Low complexity" evidence="9">
    <location>
        <begin position="389"/>
        <end position="402"/>
    </location>
</feature>
<comment type="caution">
    <text evidence="11">The sequence shown here is derived from an EMBL/GenBank/DDBJ whole genome shotgun (WGS) entry which is preliminary data.</text>
</comment>
<feature type="compositionally biased region" description="Polar residues" evidence="9">
    <location>
        <begin position="716"/>
        <end position="725"/>
    </location>
</feature>
<evidence type="ECO:0000256" key="1">
    <source>
        <dbReference type="ARBA" id="ARBA00004123"/>
    </source>
</evidence>
<evidence type="ECO:0000313" key="12">
    <source>
        <dbReference type="Proteomes" id="UP001385951"/>
    </source>
</evidence>
<feature type="compositionally biased region" description="Polar residues" evidence="9">
    <location>
        <begin position="790"/>
        <end position="815"/>
    </location>
</feature>
<name>A0AAW0FF62_9APHY</name>
<comment type="subunit">
    <text evidence="8">Component of the SRB8-11 complex, which itself associates with the Mediator complex.</text>
</comment>
<feature type="region of interest" description="Disordered" evidence="9">
    <location>
        <begin position="669"/>
        <end position="689"/>
    </location>
</feature>
<keyword evidence="5 8" id="KW-0010">Activator</keyword>
<comment type="subcellular location">
    <subcellularLocation>
        <location evidence="1 8">Nucleus</location>
    </subcellularLocation>
</comment>
<feature type="compositionally biased region" description="Basic and acidic residues" evidence="9">
    <location>
        <begin position="104"/>
        <end position="119"/>
    </location>
</feature>
<feature type="domain" description="Mediator complex subunit Med13 C-terminal" evidence="10">
    <location>
        <begin position="504"/>
        <end position="802"/>
    </location>
</feature>
<organism evidence="11 12">
    <name type="scientific">Cerrena zonata</name>
    <dbReference type="NCBI Taxonomy" id="2478898"/>
    <lineage>
        <taxon>Eukaryota</taxon>
        <taxon>Fungi</taxon>
        <taxon>Dikarya</taxon>
        <taxon>Basidiomycota</taxon>
        <taxon>Agaricomycotina</taxon>
        <taxon>Agaricomycetes</taxon>
        <taxon>Polyporales</taxon>
        <taxon>Cerrenaceae</taxon>
        <taxon>Cerrena</taxon>
    </lineage>
</organism>
<dbReference type="GO" id="GO:0003712">
    <property type="term" value="F:transcription coregulator activity"/>
    <property type="evidence" value="ECO:0007669"/>
    <property type="project" value="InterPro"/>
</dbReference>
<evidence type="ECO:0000256" key="6">
    <source>
        <dbReference type="ARBA" id="ARBA00023163"/>
    </source>
</evidence>
<feature type="compositionally biased region" description="Acidic residues" evidence="9">
    <location>
        <begin position="48"/>
        <end position="76"/>
    </location>
</feature>
<feature type="region of interest" description="Disordered" evidence="9">
    <location>
        <begin position="326"/>
        <end position="418"/>
    </location>
</feature>
<feature type="compositionally biased region" description="Basic and acidic residues" evidence="9">
    <location>
        <begin position="128"/>
        <end position="146"/>
    </location>
</feature>
<dbReference type="InterPro" id="IPR009401">
    <property type="entry name" value="Med13_C"/>
</dbReference>
<dbReference type="Proteomes" id="UP001385951">
    <property type="component" value="Unassembled WGS sequence"/>
</dbReference>
<gene>
    <name evidence="11" type="ORF">QCA50_017444</name>
</gene>
<feature type="compositionally biased region" description="Acidic residues" evidence="9">
    <location>
        <begin position="335"/>
        <end position="369"/>
    </location>
</feature>
<feature type="region of interest" description="Disordered" evidence="9">
    <location>
        <begin position="448"/>
        <end position="502"/>
    </location>
</feature>
<evidence type="ECO:0000256" key="5">
    <source>
        <dbReference type="ARBA" id="ARBA00023159"/>
    </source>
</evidence>
<evidence type="ECO:0000256" key="4">
    <source>
        <dbReference type="ARBA" id="ARBA00023015"/>
    </source>
</evidence>
<comment type="similarity">
    <text evidence="2 8">Belongs to the Mediator complex subunit 13 family.</text>
</comment>
<feature type="compositionally biased region" description="Polar residues" evidence="9">
    <location>
        <begin position="448"/>
        <end position="467"/>
    </location>
</feature>
<keyword evidence="12" id="KW-1185">Reference proteome</keyword>
<feature type="compositionally biased region" description="Low complexity" evidence="9">
    <location>
        <begin position="772"/>
        <end position="789"/>
    </location>
</feature>
<evidence type="ECO:0000313" key="11">
    <source>
        <dbReference type="EMBL" id="KAK7679543.1"/>
    </source>
</evidence>
<accession>A0AAW0FF62</accession>
<keyword evidence="3 8" id="KW-0678">Repressor</keyword>
<evidence type="ECO:0000256" key="8">
    <source>
        <dbReference type="RuleBase" id="RU364134"/>
    </source>
</evidence>
<dbReference type="GO" id="GO:0006357">
    <property type="term" value="P:regulation of transcription by RNA polymerase II"/>
    <property type="evidence" value="ECO:0007669"/>
    <property type="project" value="InterPro"/>
</dbReference>
<feature type="compositionally biased region" description="Basic and acidic residues" evidence="9">
    <location>
        <begin position="26"/>
        <end position="41"/>
    </location>
</feature>
<evidence type="ECO:0000256" key="3">
    <source>
        <dbReference type="ARBA" id="ARBA00022491"/>
    </source>
</evidence>